<gene>
    <name evidence="1" type="ORF">IE331_03440</name>
</gene>
<reference evidence="1" key="1">
    <citation type="submission" date="2020-09" db="EMBL/GenBank/DDBJ databases">
        <title>Nocardioides sp. strain MJB4 16S ribosomal RNA gene Genome sequencing and assembly.</title>
        <authorList>
            <person name="Kim I."/>
        </authorList>
    </citation>
    <scope>NUCLEOTIDE SEQUENCE</scope>
    <source>
        <strain evidence="1">MJB4</strain>
    </source>
</reference>
<accession>A0A927K2T9</accession>
<proteinExistence type="predicted"/>
<keyword evidence="2" id="KW-1185">Reference proteome</keyword>
<dbReference type="AlphaFoldDB" id="A0A927K2T9"/>
<dbReference type="RefSeq" id="WP_192140495.1">
    <property type="nucleotide sequence ID" value="NZ_JACYXZ010000001.1"/>
</dbReference>
<sequence length="168" mass="17689">MQPDRRSCGAAVAEVARMVDDPAYAERVSGAGMFAAAVLARHRALTGPTDPLGRAQLPWPPALGTPPWAIARDRSAGGTRHVARPVNPFARAAMLARIRRAAALGPVPVYVGSRLLPRHVVLVLDPDLSTYDPAVGRPVEVADADFVAATMGLAGWSTPWFAVLPLGT</sequence>
<name>A0A927K2T9_9ACTN</name>
<protein>
    <submittedName>
        <fullName evidence="1">Uncharacterized protein</fullName>
    </submittedName>
</protein>
<dbReference type="EMBL" id="JACYXZ010000001">
    <property type="protein sequence ID" value="MBD8868671.1"/>
    <property type="molecule type" value="Genomic_DNA"/>
</dbReference>
<evidence type="ECO:0000313" key="1">
    <source>
        <dbReference type="EMBL" id="MBD8868671.1"/>
    </source>
</evidence>
<organism evidence="1 2">
    <name type="scientific">Nocardioides donggukensis</name>
    <dbReference type="NCBI Taxonomy" id="2774019"/>
    <lineage>
        <taxon>Bacteria</taxon>
        <taxon>Bacillati</taxon>
        <taxon>Actinomycetota</taxon>
        <taxon>Actinomycetes</taxon>
        <taxon>Propionibacteriales</taxon>
        <taxon>Nocardioidaceae</taxon>
        <taxon>Nocardioides</taxon>
    </lineage>
</organism>
<dbReference type="Proteomes" id="UP000616839">
    <property type="component" value="Unassembled WGS sequence"/>
</dbReference>
<evidence type="ECO:0000313" key="2">
    <source>
        <dbReference type="Proteomes" id="UP000616839"/>
    </source>
</evidence>
<comment type="caution">
    <text evidence="1">The sequence shown here is derived from an EMBL/GenBank/DDBJ whole genome shotgun (WGS) entry which is preliminary data.</text>
</comment>